<comment type="caution">
    <text evidence="1">The sequence shown here is derived from an EMBL/GenBank/DDBJ whole genome shotgun (WGS) entry which is preliminary data.</text>
</comment>
<feature type="non-terminal residue" evidence="1">
    <location>
        <position position="98"/>
    </location>
</feature>
<name>A0A317Z5Q2_STAPS</name>
<evidence type="ECO:0000313" key="1">
    <source>
        <dbReference type="EMBL" id="PWZ95083.1"/>
    </source>
</evidence>
<dbReference type="InterPro" id="IPR034904">
    <property type="entry name" value="FSCA_dom_sf"/>
</dbReference>
<gene>
    <name evidence="1" type="ORF">DD924_16110</name>
</gene>
<dbReference type="EMBL" id="QEIV01001807">
    <property type="protein sequence ID" value="PWZ95083.1"/>
    <property type="molecule type" value="Genomic_DNA"/>
</dbReference>
<dbReference type="AlphaFoldDB" id="A0A317Z5Q2"/>
<protein>
    <submittedName>
        <fullName evidence="1">Chromosome partitioning protein ParA</fullName>
    </submittedName>
</protein>
<organism evidence="1 2">
    <name type="scientific">Staphylococcus pseudintermedius</name>
    <dbReference type="NCBI Taxonomy" id="283734"/>
    <lineage>
        <taxon>Bacteria</taxon>
        <taxon>Bacillati</taxon>
        <taxon>Bacillota</taxon>
        <taxon>Bacilli</taxon>
        <taxon>Bacillales</taxon>
        <taxon>Staphylococcaceae</taxon>
        <taxon>Staphylococcus</taxon>
        <taxon>Staphylococcus intermedius group</taxon>
    </lineage>
</organism>
<sequence length="98" mass="10866">MLTVEQVKQLIGEINDPIINVPLKETEGVVEVTIKEEKAHVSVKVAMAQLGGQPQLELQMAIVEKLKENGAKTVGIRFETLPEEKVKQYAGAKQQEEQ</sequence>
<accession>A0A317Z5Q2</accession>
<reference evidence="1 2" key="1">
    <citation type="journal article" date="2018" name="Vet. Microbiol.">
        <title>Clonal diversity and geographic distribution of methicillin-resistant Staphylococcus pseudintermedius from Australian animals: Discovery of novel sequence types.</title>
        <authorList>
            <person name="Worthing K.A."/>
            <person name="Abraham S."/>
            <person name="Coombs G.W."/>
            <person name="Pang S."/>
            <person name="Saputra S."/>
            <person name="Jordan D."/>
            <person name="Trott D.J."/>
            <person name="Norris J.M."/>
        </authorList>
    </citation>
    <scope>NUCLEOTIDE SEQUENCE [LARGE SCALE GENOMIC DNA]</scope>
    <source>
        <strain evidence="1 2">ST71 3</strain>
    </source>
</reference>
<proteinExistence type="predicted"/>
<dbReference type="Proteomes" id="UP000246351">
    <property type="component" value="Unassembled WGS sequence"/>
</dbReference>
<evidence type="ECO:0000313" key="2">
    <source>
        <dbReference type="Proteomes" id="UP000246351"/>
    </source>
</evidence>
<dbReference type="SUPFAM" id="SSF117916">
    <property type="entry name" value="Fe-S cluster assembly (FSCA) domain-like"/>
    <property type="match status" value="1"/>
</dbReference>